<dbReference type="InterPro" id="IPR018649">
    <property type="entry name" value="SHOCT"/>
</dbReference>
<dbReference type="Pfam" id="PF09851">
    <property type="entry name" value="SHOCT"/>
    <property type="match status" value="1"/>
</dbReference>
<sequence length="122" mass="13744">MFKCGSVVFVTSSGLEVGYVVSGGGEYVYAGKAIPRLVRGAWNSFIDIRFPEEVRELIMKKIIAWREVFQQQRIAEAVERIASKTTSTLSISEELARLKELLDKGVITKEEYEKAKKKLLGE</sequence>
<comment type="caution">
    <text evidence="2">The sequence shown here is derived from an EMBL/GenBank/DDBJ whole genome shotgun (WGS) entry which is preliminary data.</text>
</comment>
<evidence type="ECO:0000259" key="1">
    <source>
        <dbReference type="Pfam" id="PF09851"/>
    </source>
</evidence>
<dbReference type="EMBL" id="DTAN01000125">
    <property type="protein sequence ID" value="HGU65194.1"/>
    <property type="molecule type" value="Genomic_DNA"/>
</dbReference>
<accession>A0A7J3PL26</accession>
<reference evidence="2" key="1">
    <citation type="journal article" date="2020" name="mSystems">
        <title>Genome- and Community-Level Interaction Insights into Carbon Utilization and Element Cycling Functions of Hydrothermarchaeota in Hydrothermal Sediment.</title>
        <authorList>
            <person name="Zhou Z."/>
            <person name="Liu Y."/>
            <person name="Xu W."/>
            <person name="Pan J."/>
            <person name="Luo Z.H."/>
            <person name="Li M."/>
        </authorList>
    </citation>
    <scope>NUCLEOTIDE SEQUENCE [LARGE SCALE GENOMIC DNA]</scope>
    <source>
        <strain evidence="2">SpSt-622</strain>
    </source>
</reference>
<evidence type="ECO:0000313" key="2">
    <source>
        <dbReference type="EMBL" id="HGU65194.1"/>
    </source>
</evidence>
<protein>
    <recommendedName>
        <fullName evidence="1">SHOCT domain-containing protein</fullName>
    </recommendedName>
</protein>
<gene>
    <name evidence="2" type="ORF">ENT92_03140</name>
</gene>
<name>A0A7J3PL26_STAMA</name>
<dbReference type="AlphaFoldDB" id="A0A7J3PL26"/>
<proteinExistence type="predicted"/>
<feature type="domain" description="SHOCT" evidence="1">
    <location>
        <begin position="93"/>
        <end position="120"/>
    </location>
</feature>
<organism evidence="2">
    <name type="scientific">Staphylothermus marinus</name>
    <dbReference type="NCBI Taxonomy" id="2280"/>
    <lineage>
        <taxon>Archaea</taxon>
        <taxon>Thermoproteota</taxon>
        <taxon>Thermoprotei</taxon>
        <taxon>Desulfurococcales</taxon>
        <taxon>Desulfurococcaceae</taxon>
        <taxon>Staphylothermus</taxon>
    </lineage>
</organism>